<proteinExistence type="predicted"/>
<feature type="non-terminal residue" evidence="1">
    <location>
        <position position="73"/>
    </location>
</feature>
<keyword evidence="2" id="KW-1185">Reference proteome</keyword>
<reference evidence="1" key="1">
    <citation type="submission" date="2021-03" db="EMBL/GenBank/DDBJ databases">
        <title>Evolutionary priming and transition to the ectomycorrhizal habit in an iconic lineage of mushroom-forming fungi: is preadaptation a requirement?</title>
        <authorList>
            <consortium name="DOE Joint Genome Institute"/>
            <person name="Looney B.P."/>
            <person name="Miyauchi S."/>
            <person name="Morin E."/>
            <person name="Drula E."/>
            <person name="Courty P.E."/>
            <person name="Chicoki N."/>
            <person name="Fauchery L."/>
            <person name="Kohler A."/>
            <person name="Kuo A."/>
            <person name="LaButti K."/>
            <person name="Pangilinan J."/>
            <person name="Lipzen A."/>
            <person name="Riley R."/>
            <person name="Andreopoulos W."/>
            <person name="He G."/>
            <person name="Johnson J."/>
            <person name="Barry K.W."/>
            <person name="Grigoriev I.V."/>
            <person name="Nagy L."/>
            <person name="Hibbett D."/>
            <person name="Henrissat B."/>
            <person name="Matheny P.B."/>
            <person name="Labbe J."/>
            <person name="Martin A.F."/>
        </authorList>
    </citation>
    <scope>NUCLEOTIDE SEQUENCE</scope>
    <source>
        <strain evidence="1">BPL698</strain>
    </source>
</reference>
<gene>
    <name evidence="1" type="ORF">F5148DRAFT_1178845</name>
</gene>
<comment type="caution">
    <text evidence="1">The sequence shown here is derived from an EMBL/GenBank/DDBJ whole genome shotgun (WGS) entry which is preliminary data.</text>
</comment>
<evidence type="ECO:0000313" key="2">
    <source>
        <dbReference type="Proteomes" id="UP001207468"/>
    </source>
</evidence>
<dbReference type="EMBL" id="JAGFNK010000041">
    <property type="protein sequence ID" value="KAI9510489.1"/>
    <property type="molecule type" value="Genomic_DNA"/>
</dbReference>
<protein>
    <submittedName>
        <fullName evidence="1">Uncharacterized protein</fullName>
    </submittedName>
</protein>
<evidence type="ECO:0000313" key="1">
    <source>
        <dbReference type="EMBL" id="KAI9510489.1"/>
    </source>
</evidence>
<dbReference type="Proteomes" id="UP001207468">
    <property type="component" value="Unassembled WGS sequence"/>
</dbReference>
<organism evidence="1 2">
    <name type="scientific">Russula earlei</name>
    <dbReference type="NCBI Taxonomy" id="71964"/>
    <lineage>
        <taxon>Eukaryota</taxon>
        <taxon>Fungi</taxon>
        <taxon>Dikarya</taxon>
        <taxon>Basidiomycota</taxon>
        <taxon>Agaricomycotina</taxon>
        <taxon>Agaricomycetes</taxon>
        <taxon>Russulales</taxon>
        <taxon>Russulaceae</taxon>
        <taxon>Russula</taxon>
    </lineage>
</organism>
<accession>A0ACC0UHF4</accession>
<name>A0ACC0UHF4_9AGAM</name>
<sequence>MRFIDILSLCLSLLGTYGLMRYLRFLLPRNITPSLSVLANETQQLLHRAEGVGAIPQGSKYRSHLDRCGDHAL</sequence>